<keyword evidence="9" id="KW-1133">Transmembrane helix</keyword>
<evidence type="ECO:0000256" key="7">
    <source>
        <dbReference type="ARBA" id="ARBA00022840"/>
    </source>
</evidence>
<reference evidence="12" key="1">
    <citation type="journal article" date="2009" name="Mol. Microbiol.">
        <title>Organization of the genes encoding the biosynthesis of actagardine and engineering of a variant generation system.</title>
        <authorList>
            <person name="Boakes S."/>
            <person name="Cortes J."/>
            <person name="Appleyard A.N."/>
            <person name="Rudd B.A.M."/>
            <person name="Dawson M.J."/>
        </authorList>
    </citation>
    <scope>NUCLEOTIDE SEQUENCE</scope>
    <source>
        <strain evidence="12">ATCC 31049</strain>
    </source>
</reference>
<feature type="domain" description="Signal transduction histidine kinase subgroup 3 dimerisation and phosphoacceptor" evidence="10">
    <location>
        <begin position="173"/>
        <end position="236"/>
    </location>
</feature>
<dbReference type="Gene3D" id="3.30.565.10">
    <property type="entry name" value="Histidine kinase-like ATPase, C-terminal domain"/>
    <property type="match status" value="1"/>
</dbReference>
<protein>
    <recommendedName>
        <fullName evidence="2">histidine kinase</fullName>
        <ecNumber evidence="2">2.7.13.3</ecNumber>
    </recommendedName>
</protein>
<feature type="transmembrane region" description="Helical" evidence="9">
    <location>
        <begin position="54"/>
        <end position="84"/>
    </location>
</feature>
<evidence type="ECO:0000259" key="10">
    <source>
        <dbReference type="Pfam" id="PF07730"/>
    </source>
</evidence>
<dbReference type="InterPro" id="IPR050482">
    <property type="entry name" value="Sensor_HK_TwoCompSys"/>
</dbReference>
<keyword evidence="6" id="KW-0418">Kinase</keyword>
<proteinExistence type="predicted"/>
<accession>C4NFI6</accession>
<sequence length="372" mass="39226">MRGNRVLRIDALVAAAVVIGCLLLGLAGLSEWYWSAAVAVPLLLRRSAPRCFLALVAGVSGLHLLASHSFMFPGDLVALVAVHAAAAHAPGRARHAGLLLGAAGALVVAAQALQDQRLGSALPAVLIVASTMAAWSIGLMQRQQRSAVLDAEHRRRLAEQDSAMRAQLAVHEERTRISQEMHDIIAHSLASIIAQAEGGRVAARADARIAGPVFDRIAGLGRQALTDVKRLLTVVDHDDEWHDDGLERLPVLLAGVTEAGLDVTVDSSGAPQPLAAGMDLAVYRVIQESLTNVLKHAPARRACLRMRWTPALLTVTVSSPLPGGRGAGLVEGRGLSGIRQRCSLFNGDCTVTATTELTVTTTWPLTPEGARA</sequence>
<dbReference type="Gene3D" id="1.20.5.1930">
    <property type="match status" value="1"/>
</dbReference>
<evidence type="ECO:0000256" key="2">
    <source>
        <dbReference type="ARBA" id="ARBA00012438"/>
    </source>
</evidence>
<dbReference type="GO" id="GO:0000155">
    <property type="term" value="F:phosphorelay sensor kinase activity"/>
    <property type="evidence" value="ECO:0007669"/>
    <property type="project" value="InterPro"/>
</dbReference>
<feature type="transmembrane region" description="Helical" evidence="9">
    <location>
        <begin position="96"/>
        <end position="114"/>
    </location>
</feature>
<feature type="transmembrane region" description="Helical" evidence="9">
    <location>
        <begin position="120"/>
        <end position="140"/>
    </location>
</feature>
<dbReference type="SUPFAM" id="SSF55874">
    <property type="entry name" value="ATPase domain of HSP90 chaperone/DNA topoisomerase II/histidine kinase"/>
    <property type="match status" value="1"/>
</dbReference>
<dbReference type="PANTHER" id="PTHR24421:SF10">
    <property type="entry name" value="NITRATE_NITRITE SENSOR PROTEIN NARQ"/>
    <property type="match status" value="1"/>
</dbReference>
<dbReference type="InterPro" id="IPR055558">
    <property type="entry name" value="DUF7134"/>
</dbReference>
<evidence type="ECO:0000256" key="5">
    <source>
        <dbReference type="ARBA" id="ARBA00022741"/>
    </source>
</evidence>
<evidence type="ECO:0000256" key="1">
    <source>
        <dbReference type="ARBA" id="ARBA00000085"/>
    </source>
</evidence>
<keyword evidence="3" id="KW-0597">Phosphoprotein</keyword>
<dbReference type="Pfam" id="PF07730">
    <property type="entry name" value="HisKA_3"/>
    <property type="match status" value="1"/>
</dbReference>
<keyword evidence="5" id="KW-0547">Nucleotide-binding</keyword>
<dbReference type="Pfam" id="PF23539">
    <property type="entry name" value="DUF7134"/>
    <property type="match status" value="1"/>
</dbReference>
<dbReference type="InterPro" id="IPR036890">
    <property type="entry name" value="HATPase_C_sf"/>
</dbReference>
<dbReference type="PROSITE" id="PS51257">
    <property type="entry name" value="PROKAR_LIPOPROTEIN"/>
    <property type="match status" value="1"/>
</dbReference>
<feature type="domain" description="DUF7134" evidence="11">
    <location>
        <begin position="5"/>
        <end position="145"/>
    </location>
</feature>
<feature type="transmembrane region" description="Helical" evidence="9">
    <location>
        <begin position="12"/>
        <end position="34"/>
    </location>
</feature>
<keyword evidence="9" id="KW-0472">Membrane</keyword>
<organism evidence="12">
    <name type="scientific">Actinoplanes garbadinensis</name>
    <dbReference type="NCBI Taxonomy" id="69485"/>
    <lineage>
        <taxon>Bacteria</taxon>
        <taxon>Bacillati</taxon>
        <taxon>Actinomycetota</taxon>
        <taxon>Actinomycetes</taxon>
        <taxon>Micromonosporales</taxon>
        <taxon>Micromonosporaceae</taxon>
        <taxon>Actinoplanes</taxon>
    </lineage>
</organism>
<keyword evidence="7" id="KW-0067">ATP-binding</keyword>
<evidence type="ECO:0000256" key="9">
    <source>
        <dbReference type="SAM" id="Phobius"/>
    </source>
</evidence>
<keyword evidence="9" id="KW-0812">Transmembrane</keyword>
<name>C4NFI6_ACTGA</name>
<gene>
    <name evidence="12" type="primary">garK</name>
</gene>
<evidence type="ECO:0000259" key="11">
    <source>
        <dbReference type="Pfam" id="PF23539"/>
    </source>
</evidence>
<evidence type="ECO:0000256" key="8">
    <source>
        <dbReference type="ARBA" id="ARBA00023012"/>
    </source>
</evidence>
<keyword evidence="8" id="KW-0902">Two-component regulatory system</keyword>
<evidence type="ECO:0000256" key="6">
    <source>
        <dbReference type="ARBA" id="ARBA00022777"/>
    </source>
</evidence>
<evidence type="ECO:0000256" key="4">
    <source>
        <dbReference type="ARBA" id="ARBA00022679"/>
    </source>
</evidence>
<dbReference type="EMBL" id="FJ547091">
    <property type="protein sequence ID" value="ACR33058.1"/>
    <property type="molecule type" value="Genomic_DNA"/>
</dbReference>
<evidence type="ECO:0000313" key="12">
    <source>
        <dbReference type="EMBL" id="ACR33058.1"/>
    </source>
</evidence>
<keyword evidence="4" id="KW-0808">Transferase</keyword>
<evidence type="ECO:0000256" key="3">
    <source>
        <dbReference type="ARBA" id="ARBA00022553"/>
    </source>
</evidence>
<comment type="catalytic activity">
    <reaction evidence="1">
        <text>ATP + protein L-histidine = ADP + protein N-phospho-L-histidine.</text>
        <dbReference type="EC" id="2.7.13.3"/>
    </reaction>
</comment>
<dbReference type="AlphaFoldDB" id="C4NFI6"/>
<dbReference type="InterPro" id="IPR011712">
    <property type="entry name" value="Sig_transdc_His_kin_sub3_dim/P"/>
</dbReference>
<dbReference type="GO" id="GO:0016020">
    <property type="term" value="C:membrane"/>
    <property type="evidence" value="ECO:0007669"/>
    <property type="project" value="InterPro"/>
</dbReference>
<dbReference type="EC" id="2.7.13.3" evidence="2"/>
<dbReference type="GO" id="GO:0005524">
    <property type="term" value="F:ATP binding"/>
    <property type="evidence" value="ECO:0007669"/>
    <property type="project" value="UniProtKB-KW"/>
</dbReference>
<dbReference type="GO" id="GO:0046983">
    <property type="term" value="F:protein dimerization activity"/>
    <property type="evidence" value="ECO:0007669"/>
    <property type="project" value="InterPro"/>
</dbReference>
<dbReference type="PANTHER" id="PTHR24421">
    <property type="entry name" value="NITRATE/NITRITE SENSOR PROTEIN NARX-RELATED"/>
    <property type="match status" value="1"/>
</dbReference>